<evidence type="ECO:0008006" key="3">
    <source>
        <dbReference type="Google" id="ProtNLM"/>
    </source>
</evidence>
<gene>
    <name evidence="1" type="ORF">FRZ44_41610</name>
</gene>
<dbReference type="RefSeq" id="WP_151178967.1">
    <property type="nucleotide sequence ID" value="NZ_CP042906.1"/>
</dbReference>
<dbReference type="Gene3D" id="6.10.280.50">
    <property type="match status" value="1"/>
</dbReference>
<evidence type="ECO:0000313" key="2">
    <source>
        <dbReference type="Proteomes" id="UP000326202"/>
    </source>
</evidence>
<accession>A0A5J6MS34</accession>
<dbReference type="OrthoDB" id="7362854at2"/>
<organism evidence="1 2">
    <name type="scientific">Hypericibacter terrae</name>
    <dbReference type="NCBI Taxonomy" id="2602015"/>
    <lineage>
        <taxon>Bacteria</taxon>
        <taxon>Pseudomonadati</taxon>
        <taxon>Pseudomonadota</taxon>
        <taxon>Alphaproteobacteria</taxon>
        <taxon>Rhodospirillales</taxon>
        <taxon>Dongiaceae</taxon>
        <taxon>Hypericibacter</taxon>
    </lineage>
</organism>
<dbReference type="EMBL" id="CP042906">
    <property type="protein sequence ID" value="QEX18850.1"/>
    <property type="molecule type" value="Genomic_DNA"/>
</dbReference>
<dbReference type="InterPro" id="IPR007420">
    <property type="entry name" value="DUF465"/>
</dbReference>
<dbReference type="AlphaFoldDB" id="A0A5J6MS34"/>
<dbReference type="KEGG" id="htq:FRZ44_41610"/>
<dbReference type="Pfam" id="PF04325">
    <property type="entry name" value="DUF465"/>
    <property type="match status" value="1"/>
</dbReference>
<evidence type="ECO:0000313" key="1">
    <source>
        <dbReference type="EMBL" id="QEX18850.1"/>
    </source>
</evidence>
<name>A0A5J6MS34_9PROT</name>
<dbReference type="InterPro" id="IPR038444">
    <property type="entry name" value="DUF465_sf"/>
</dbReference>
<reference evidence="1 2" key="1">
    <citation type="submission" date="2019-08" db="EMBL/GenBank/DDBJ databases">
        <title>Hyperibacter terrae gen. nov., sp. nov. and Hyperibacter viscosus sp. nov., two new members in the family Rhodospirillaceae isolated from the rhizosphere of Hypericum perforatum.</title>
        <authorList>
            <person name="Noviana Z."/>
        </authorList>
    </citation>
    <scope>NUCLEOTIDE SEQUENCE [LARGE SCALE GENOMIC DNA]</scope>
    <source>
        <strain evidence="1 2">R5913</strain>
    </source>
</reference>
<protein>
    <recommendedName>
        <fullName evidence="3">DUF465 domain-containing protein</fullName>
    </recommendedName>
</protein>
<sequence length="55" mass="6436">MSAMEHVEALKTKHSDLDKLIAEEESRPHPDDIRITELKRQKLKIKDEINHLAPH</sequence>
<proteinExistence type="predicted"/>
<keyword evidence="2" id="KW-1185">Reference proteome</keyword>
<dbReference type="Proteomes" id="UP000326202">
    <property type="component" value="Chromosome"/>
</dbReference>